<dbReference type="GO" id="GO:0033863">
    <property type="term" value="F:ribose 1,5-bisphosphate phosphokinase activity"/>
    <property type="evidence" value="ECO:0007669"/>
    <property type="project" value="UniProtKB-UniRule"/>
</dbReference>
<name>A0A5B9DIT4_9HYPH</name>
<dbReference type="EC" id="2.7.4.23" evidence="6"/>
<feature type="binding site" evidence="6">
    <location>
        <begin position="26"/>
        <end position="33"/>
    </location>
    <ligand>
        <name>ATP</name>
        <dbReference type="ChEBI" id="CHEBI:30616"/>
    </ligand>
</feature>
<accession>A0A5B9DIT4</accession>
<dbReference type="Proteomes" id="UP000321062">
    <property type="component" value="Chromosome"/>
</dbReference>
<evidence type="ECO:0000256" key="3">
    <source>
        <dbReference type="ARBA" id="ARBA00022679"/>
    </source>
</evidence>
<dbReference type="GO" id="GO:0006015">
    <property type="term" value="P:5-phosphoribose 1-diphosphate biosynthetic process"/>
    <property type="evidence" value="ECO:0007669"/>
    <property type="project" value="UniProtKB-UniRule"/>
</dbReference>
<comment type="pathway">
    <text evidence="2 6">Metabolic intermediate biosynthesis; 5-phospho-alpha-D-ribose 1-diphosphate biosynthesis; 5-phospho-alpha-D-ribose 1-diphosphate from D-ribose 5-phosphate (route II): step 3/3.</text>
</comment>
<gene>
    <name evidence="6 7" type="primary">phnN</name>
    <name evidence="7" type="ORF">FNA67_01835</name>
</gene>
<evidence type="ECO:0000256" key="1">
    <source>
        <dbReference type="ARBA" id="ARBA00000373"/>
    </source>
</evidence>
<dbReference type="SUPFAM" id="SSF52540">
    <property type="entry name" value="P-loop containing nucleoside triphosphate hydrolases"/>
    <property type="match status" value="1"/>
</dbReference>
<dbReference type="UniPathway" id="UPA00087">
    <property type="reaction ID" value="UER00175"/>
</dbReference>
<evidence type="ECO:0000256" key="2">
    <source>
        <dbReference type="ARBA" id="ARBA00005069"/>
    </source>
</evidence>
<evidence type="ECO:0000313" key="7">
    <source>
        <dbReference type="EMBL" id="QEE18993.1"/>
    </source>
</evidence>
<comment type="similarity">
    <text evidence="6">Belongs to the ribose 1,5-bisphosphokinase family.</text>
</comment>
<dbReference type="RefSeq" id="WP_147654857.1">
    <property type="nucleotide sequence ID" value="NZ_BMFM01000001.1"/>
</dbReference>
<dbReference type="Gene3D" id="3.40.50.300">
    <property type="entry name" value="P-loop containing nucleotide triphosphate hydrolases"/>
    <property type="match status" value="1"/>
</dbReference>
<keyword evidence="5 6" id="KW-0067">ATP-binding</keyword>
<evidence type="ECO:0000256" key="6">
    <source>
        <dbReference type="HAMAP-Rule" id="MF_00836"/>
    </source>
</evidence>
<keyword evidence="7" id="KW-0418">Kinase</keyword>
<dbReference type="NCBIfam" id="TIGR02322">
    <property type="entry name" value="phosphon_PhnN"/>
    <property type="match status" value="1"/>
</dbReference>
<evidence type="ECO:0000256" key="4">
    <source>
        <dbReference type="ARBA" id="ARBA00022741"/>
    </source>
</evidence>
<evidence type="ECO:0000313" key="8">
    <source>
        <dbReference type="Proteomes" id="UP000321062"/>
    </source>
</evidence>
<dbReference type="GO" id="GO:0019634">
    <property type="term" value="P:organic phosphonate metabolic process"/>
    <property type="evidence" value="ECO:0007669"/>
    <property type="project" value="UniProtKB-UniRule"/>
</dbReference>
<keyword evidence="4 6" id="KW-0547">Nucleotide-binding</keyword>
<dbReference type="OrthoDB" id="341217at2"/>
<dbReference type="InterPro" id="IPR012699">
    <property type="entry name" value="PhnN"/>
</dbReference>
<proteinExistence type="inferred from homology"/>
<comment type="function">
    <text evidence="6">Catalyzes the phosphorylation of ribose 1,5-bisphosphate to 5-phospho-D-ribosyl alpha-1-diphosphate (PRPP).</text>
</comment>
<dbReference type="HAMAP" id="MF_00836">
    <property type="entry name" value="PhnN"/>
    <property type="match status" value="1"/>
</dbReference>
<protein>
    <recommendedName>
        <fullName evidence="6">Ribose 1,5-bisphosphate phosphokinase PhnN</fullName>
        <ecNumber evidence="6">2.7.4.23</ecNumber>
    </recommendedName>
    <alternativeName>
        <fullName evidence="6">Ribose 1,5-bisphosphokinase</fullName>
    </alternativeName>
</protein>
<keyword evidence="8" id="KW-1185">Reference proteome</keyword>
<dbReference type="InterPro" id="IPR027417">
    <property type="entry name" value="P-loop_NTPase"/>
</dbReference>
<dbReference type="AlphaFoldDB" id="A0A5B9DIT4"/>
<dbReference type="GO" id="GO:0005524">
    <property type="term" value="F:ATP binding"/>
    <property type="evidence" value="ECO:0007669"/>
    <property type="project" value="UniProtKB-KW"/>
</dbReference>
<comment type="catalytic activity">
    <reaction evidence="1 6">
        <text>alpha-D-ribose 1,5-bisphosphate + ATP = 5-phospho-alpha-D-ribose 1-diphosphate + ADP</text>
        <dbReference type="Rhea" id="RHEA:20109"/>
        <dbReference type="ChEBI" id="CHEBI:30616"/>
        <dbReference type="ChEBI" id="CHEBI:58017"/>
        <dbReference type="ChEBI" id="CHEBI:68688"/>
        <dbReference type="ChEBI" id="CHEBI:456216"/>
        <dbReference type="EC" id="2.7.4.23"/>
    </reaction>
</comment>
<reference evidence="7 8" key="1">
    <citation type="journal article" date="2015" name="Int. J. Syst. Evol. Microbiol.">
        <title>Youhaiella tibetensis gen. nov., sp. nov., isolated from subsurface sediment.</title>
        <authorList>
            <person name="Wang Y.X."/>
            <person name="Huang F.Q."/>
            <person name="Nogi Y."/>
            <person name="Pang S.J."/>
            <person name="Wang P.K."/>
            <person name="Lv J."/>
        </authorList>
    </citation>
    <scope>NUCLEOTIDE SEQUENCE [LARGE SCALE GENOMIC DNA]</scope>
    <source>
        <strain evidence="8">fig4</strain>
    </source>
</reference>
<sequence>MTRSAPDKSPTREDAGATGAFIAVVGPSGSGKDSIINYARDHLLGRPNFVFPRRIITRQADARSEDHDTLTIEAFIQTKARGGFALDWEAHGLSYALPASIDDDIAAGRVVIVNTSRALVPALAARYRHLVVVSVSAHPDIIAQRLASRGREDAATIARRLSRMQVEESLRSDAILIENSGPIEMAGQRFVHVLEDAALDIEDGKARLGED</sequence>
<dbReference type="InterPro" id="IPR008145">
    <property type="entry name" value="GK/Ca_channel_bsu"/>
</dbReference>
<keyword evidence="3 6" id="KW-0808">Transferase</keyword>
<dbReference type="EMBL" id="CP041690">
    <property type="protein sequence ID" value="QEE18993.1"/>
    <property type="molecule type" value="Genomic_DNA"/>
</dbReference>
<dbReference type="SMART" id="SM00072">
    <property type="entry name" value="GuKc"/>
    <property type="match status" value="1"/>
</dbReference>
<evidence type="ECO:0000256" key="5">
    <source>
        <dbReference type="ARBA" id="ARBA00022840"/>
    </source>
</evidence>
<organism evidence="7 8">
    <name type="scientific">Paradevosia tibetensis</name>
    <dbReference type="NCBI Taxonomy" id="1447062"/>
    <lineage>
        <taxon>Bacteria</taxon>
        <taxon>Pseudomonadati</taxon>
        <taxon>Pseudomonadota</taxon>
        <taxon>Alphaproteobacteria</taxon>
        <taxon>Hyphomicrobiales</taxon>
        <taxon>Devosiaceae</taxon>
        <taxon>Paradevosia</taxon>
    </lineage>
</organism>
<dbReference type="KEGG" id="yti:FNA67_01835"/>